<dbReference type="AlphaFoldDB" id="A0A1H4BQ13"/>
<dbReference type="EMBL" id="FNRP01000007">
    <property type="protein sequence ID" value="SEA50167.1"/>
    <property type="molecule type" value="Genomic_DNA"/>
</dbReference>
<reference evidence="2 3" key="1">
    <citation type="submission" date="2016-10" db="EMBL/GenBank/DDBJ databases">
        <authorList>
            <person name="de Groot N.N."/>
        </authorList>
    </citation>
    <scope>NUCLEOTIDE SEQUENCE [LARGE SCALE GENOMIC DNA]</scope>
    <source>
        <strain evidence="2 3">NLAE-zl-G339</strain>
    </source>
</reference>
<evidence type="ECO:0000313" key="2">
    <source>
        <dbReference type="EMBL" id="SEA50167.1"/>
    </source>
</evidence>
<organism evidence="2 3">
    <name type="scientific">Bacteroides xylanisolvens</name>
    <dbReference type="NCBI Taxonomy" id="371601"/>
    <lineage>
        <taxon>Bacteria</taxon>
        <taxon>Pseudomonadati</taxon>
        <taxon>Bacteroidota</taxon>
        <taxon>Bacteroidia</taxon>
        <taxon>Bacteroidales</taxon>
        <taxon>Bacteroidaceae</taxon>
        <taxon>Bacteroides</taxon>
    </lineage>
</organism>
<dbReference type="Pfam" id="PF21784">
    <property type="entry name" value="Bflower"/>
    <property type="match status" value="1"/>
</dbReference>
<dbReference type="Proteomes" id="UP000183040">
    <property type="component" value="Unassembled WGS sequence"/>
</dbReference>
<sequence>METTFYNKTGKPQIYLSTDYDNSFYTWEGHAVAYLHEDKIYGWRGKHIGWYCEGIIYDLKGYRVGSIKEKCPYSVYSEYSKYSKYSRYSRYSRYSPYLKPSFSTAYSNVDLIDFITQDKI</sequence>
<evidence type="ECO:0000259" key="1">
    <source>
        <dbReference type="Pfam" id="PF21784"/>
    </source>
</evidence>
<feature type="domain" description="4-fold beta flower" evidence="1">
    <location>
        <begin position="4"/>
        <end position="115"/>
    </location>
</feature>
<accession>A0A1H4BQ13</accession>
<dbReference type="RefSeq" id="WP_022199156.1">
    <property type="nucleotide sequence ID" value="NZ_CP042282.1"/>
</dbReference>
<proteinExistence type="predicted"/>
<gene>
    <name evidence="2" type="ORF">SAMN04487924_107107</name>
</gene>
<evidence type="ECO:0000313" key="3">
    <source>
        <dbReference type="Proteomes" id="UP000183040"/>
    </source>
</evidence>
<name>A0A1H4BQ13_9BACE</name>
<dbReference type="InterPro" id="IPR048911">
    <property type="entry name" value="Bflower"/>
</dbReference>
<protein>
    <recommendedName>
        <fullName evidence="1">4-fold beta flower domain-containing protein</fullName>
    </recommendedName>
</protein>